<dbReference type="PANTHER" id="PTHR10039">
    <property type="entry name" value="AMELOGENIN"/>
    <property type="match status" value="1"/>
</dbReference>
<reference evidence="3 4" key="1">
    <citation type="submission" date="2020-03" db="EMBL/GenBank/DDBJ databases">
        <title>Draft Genome Sequence of Cudoniella acicularis.</title>
        <authorList>
            <person name="Buettner E."/>
            <person name="Kellner H."/>
        </authorList>
    </citation>
    <scope>NUCLEOTIDE SEQUENCE [LARGE SCALE GENOMIC DNA]</scope>
    <source>
        <strain evidence="3 4">DSM 108380</strain>
    </source>
</reference>
<evidence type="ECO:0000313" key="3">
    <source>
        <dbReference type="EMBL" id="KAF4627977.1"/>
    </source>
</evidence>
<dbReference type="AlphaFoldDB" id="A0A8H4RD94"/>
<evidence type="ECO:0000313" key="4">
    <source>
        <dbReference type="Proteomes" id="UP000566819"/>
    </source>
</evidence>
<sequence length="947" mass="106710">MDDLTKFVDTYQAQRQLYISFEKEIGKVVDKLLQSEKVDFLWQSLYKPPSGQSSQEKLTALEALKSIANLGEVALQQFELTCYPILEQQSSIQPVHLIDSPPGNINPRNSISINSIHSLIIEQFHLLRKEMRPKIDEATKIPLWVSSSDPESDHNQARSKFGSHYANSGQWFCDPYHRWLTSDIPTLWLSGSVGTGKSFLVVIEWIFNDLQHVEDDRMAFYYCSKGRESGGTPPLAVLCSFIAQLGTCIEGAIAPSIVREYETREKRSLEIDDCHDILVDLVNSNGTTVFVVDALDEYANPHVLLLHPARLQQVIEGVAKPVNFLFSAHPQVKPPPDFPNVNEVELNSGALTNYDIAAYIRTQVKERYKWKLGRRLLDGKHEVLEVRLIRVLISRAGSMFRWAKLQLEVFLGPNSLGQSQSESLDGLCSLRALSVVKLAQVAALQSLPALEESEDTFMEEQILSICSNFIVKNASELAEFAHVSVREYFERRKLGEFSSDECHTQVAVDCLGFLGNPCASVKIIKKGGRDNMPWYYTEFWPDHRVRASPVNRRSGYLSLLHTNFISKTGIEEGFGRWLEAIHDHIKFYLGNPRSKRAQFSGGSKLPHGGPRNPVFAACIWGFTEIIQALPFKHPWLLEPNESGDMPISISCLYGRPEIVRELLNKGAFVYEPAKNETALYTAVFQNYQEVAGLLLEEMKTRPEMIKNRGSFSIPLARAISVGNEAMVRLLLRYMDPILMSAPTFEGVSYLHLAVKQNNQPIVDQLIEKMSRQAPSTPDREGEMAPHHASAMGPNPIVQLLLPKTRLESMGIRDDLGYTTLHYAVKMENEKGVSLLLGNMTPEQVAIGDDTSWTPLHSAVAKRDHVGWTALHAAAAFQVGEKIVRLLLSKMIPDHMLTEDRYGRAVLDLVVKHDRLDVVQILRDYLSAHTTTSPEELPRPRKRIKIQE</sequence>
<evidence type="ECO:0000256" key="1">
    <source>
        <dbReference type="ARBA" id="ARBA00022737"/>
    </source>
</evidence>
<dbReference type="Pfam" id="PF12796">
    <property type="entry name" value="Ank_2"/>
    <property type="match status" value="2"/>
</dbReference>
<dbReference type="EMBL" id="JAAMPI010000880">
    <property type="protein sequence ID" value="KAF4627977.1"/>
    <property type="molecule type" value="Genomic_DNA"/>
</dbReference>
<dbReference type="InterPro" id="IPR027417">
    <property type="entry name" value="P-loop_NTPase"/>
</dbReference>
<name>A0A8H4RD94_9HELO</name>
<dbReference type="PANTHER" id="PTHR10039:SF16">
    <property type="entry name" value="GPI INOSITOL-DEACYLASE"/>
    <property type="match status" value="1"/>
</dbReference>
<dbReference type="SUPFAM" id="SSF48403">
    <property type="entry name" value="Ankyrin repeat"/>
    <property type="match status" value="1"/>
</dbReference>
<dbReference type="Pfam" id="PF24883">
    <property type="entry name" value="NPHP3_N"/>
    <property type="match status" value="1"/>
</dbReference>
<feature type="domain" description="Nephrocystin 3-like N-terminal" evidence="2">
    <location>
        <begin position="168"/>
        <end position="325"/>
    </location>
</feature>
<keyword evidence="4" id="KW-1185">Reference proteome</keyword>
<comment type="caution">
    <text evidence="3">The sequence shown here is derived from an EMBL/GenBank/DDBJ whole genome shotgun (WGS) entry which is preliminary data.</text>
</comment>
<dbReference type="InterPro" id="IPR036770">
    <property type="entry name" value="Ankyrin_rpt-contain_sf"/>
</dbReference>
<gene>
    <name evidence="3" type="ORF">G7Y89_g10175</name>
</gene>
<keyword evidence="1" id="KW-0677">Repeat</keyword>
<dbReference type="Gene3D" id="3.40.50.300">
    <property type="entry name" value="P-loop containing nucleotide triphosphate hydrolases"/>
    <property type="match status" value="1"/>
</dbReference>
<organism evidence="3 4">
    <name type="scientific">Cudoniella acicularis</name>
    <dbReference type="NCBI Taxonomy" id="354080"/>
    <lineage>
        <taxon>Eukaryota</taxon>
        <taxon>Fungi</taxon>
        <taxon>Dikarya</taxon>
        <taxon>Ascomycota</taxon>
        <taxon>Pezizomycotina</taxon>
        <taxon>Leotiomycetes</taxon>
        <taxon>Helotiales</taxon>
        <taxon>Tricladiaceae</taxon>
        <taxon>Cudoniella</taxon>
    </lineage>
</organism>
<protein>
    <recommendedName>
        <fullName evidence="2">Nephrocystin 3-like N-terminal domain-containing protein</fullName>
    </recommendedName>
</protein>
<evidence type="ECO:0000259" key="2">
    <source>
        <dbReference type="Pfam" id="PF24883"/>
    </source>
</evidence>
<dbReference type="Proteomes" id="UP000566819">
    <property type="component" value="Unassembled WGS sequence"/>
</dbReference>
<proteinExistence type="predicted"/>
<dbReference type="OrthoDB" id="7464126at2759"/>
<dbReference type="InterPro" id="IPR056884">
    <property type="entry name" value="NPHP3-like_N"/>
</dbReference>
<accession>A0A8H4RD94</accession>
<dbReference type="Gene3D" id="1.25.40.20">
    <property type="entry name" value="Ankyrin repeat-containing domain"/>
    <property type="match status" value="1"/>
</dbReference>
<dbReference type="SMART" id="SM00248">
    <property type="entry name" value="ANK"/>
    <property type="match status" value="7"/>
</dbReference>
<dbReference type="InterPro" id="IPR002110">
    <property type="entry name" value="Ankyrin_rpt"/>
</dbReference>